<protein>
    <submittedName>
        <fullName evidence="1">Uncharacterized protein</fullName>
    </submittedName>
</protein>
<name>A0ACC2WDC0_9TREE</name>
<evidence type="ECO:0000313" key="2">
    <source>
        <dbReference type="Proteomes" id="UP001241377"/>
    </source>
</evidence>
<dbReference type="EMBL" id="JASBWR010000016">
    <property type="protein sequence ID" value="KAJ9109750.1"/>
    <property type="molecule type" value="Genomic_DNA"/>
</dbReference>
<dbReference type="Proteomes" id="UP001241377">
    <property type="component" value="Unassembled WGS sequence"/>
</dbReference>
<accession>A0ACC2WDC0</accession>
<organism evidence="1 2">
    <name type="scientific">Naganishia cerealis</name>
    <dbReference type="NCBI Taxonomy" id="610337"/>
    <lineage>
        <taxon>Eukaryota</taxon>
        <taxon>Fungi</taxon>
        <taxon>Dikarya</taxon>
        <taxon>Basidiomycota</taxon>
        <taxon>Agaricomycotina</taxon>
        <taxon>Tremellomycetes</taxon>
        <taxon>Filobasidiales</taxon>
        <taxon>Filobasidiaceae</taxon>
        <taxon>Naganishia</taxon>
    </lineage>
</organism>
<sequence length="334" mass="36653">MPVYDMQPSYLPLIQQITANGKHPISTALPPQRVLQASDVPNDFPINMDGLDMAFVFSGNHIPGPRPKHQNSTTPVVTALSVDGLRETSVQTIATGPSFSGFFSSPDAALDAGLHSNSASIRPNEVGPNGSQSALDHQVSSKPRRLSTSTTDSAKKDKDKESKQEKLALKDTRSFVVNAGMHNESDALQILAMAAETQNPKKRKRDYSASINSPNMELNEKRDGDREVPGSNGPGKKTEDELAEANSSGRFNKPRRRTPPNNIEGDNFTGTSRVTFRESSSPEKELSPTPVPDITQFFLVEQGILDPEQVHSLTRTFFTKHHHYFVSTRFKADD</sequence>
<proteinExistence type="predicted"/>
<keyword evidence="2" id="KW-1185">Reference proteome</keyword>
<comment type="caution">
    <text evidence="1">The sequence shown here is derived from an EMBL/GenBank/DDBJ whole genome shotgun (WGS) entry which is preliminary data.</text>
</comment>
<evidence type="ECO:0000313" key="1">
    <source>
        <dbReference type="EMBL" id="KAJ9109750.1"/>
    </source>
</evidence>
<reference evidence="1" key="1">
    <citation type="submission" date="2023-04" db="EMBL/GenBank/DDBJ databases">
        <title>Draft Genome sequencing of Naganishia species isolated from polar environments using Oxford Nanopore Technology.</title>
        <authorList>
            <person name="Leo P."/>
            <person name="Venkateswaran K."/>
        </authorList>
    </citation>
    <scope>NUCLEOTIDE SEQUENCE</scope>
    <source>
        <strain evidence="1">MNA-CCFEE 5261</strain>
    </source>
</reference>
<gene>
    <name evidence="1" type="ORF">QFC19_001980</name>
</gene>